<feature type="region of interest" description="Disordered" evidence="1">
    <location>
        <begin position="643"/>
        <end position="678"/>
    </location>
</feature>
<name>A0A4S8KJR5_DENBC</name>
<dbReference type="InterPro" id="IPR013083">
    <property type="entry name" value="Znf_RING/FYVE/PHD"/>
</dbReference>
<dbReference type="AlphaFoldDB" id="A0A4S8KJR5"/>
<evidence type="ECO:0000256" key="1">
    <source>
        <dbReference type="SAM" id="MobiDB-lite"/>
    </source>
</evidence>
<sequence>MSQPHGNLPIQNASESLQRLPVKDLNGKIVSFQEIPLSTQMAQSIPAQVPASSMPREGYSIIPINGRAVVFDYDGMKHDGYSQRQNGKLDTLLAGCSPPCPSGYYTHGVIYHLKGGVQAQKVFHDHQVSEARKYFDIVPGNSSDDILRLSKSGFVEFSDKAVAMWKDRPGREYELVEDDLETDLKEVDGKLSMAPIQTLDASSTPRSTDMEIDQLGLEYNTVFTPEPETIPNKPSPLMLHDDSIISSSPPPSTPIQIFCRCGVESDGHRESIHQTAVQCEQCQKWSHLACLTLRPRNEISGRWSFICHICKPPKINPPELAVFKDSVLPDLLRTQKHNMADRLVPGRGALIKMTPKDKFFYPARLISKSKEKWTVKMWRGIKHENAGKIITGIPPSRMVDGLWQDAKKRRKTVLGKFARCHEVYEKESAENYLEDWKQHPFDTEIARVLKPHYDVLAQLAQAQQSAKILISDAPVLSLFQSNIQQNPEGLDESSQKIKSKTKVPVAAYFCGGLTLDDQARILNWIYTKFPNFNPVHLEVAVAHARTLLVAYRYRDEFLGSQSQTDQETLSDQHYVLQRAWQRLVEFTGKTVDGKLKPTAADVDYEAINILEEIMFDRTHEAGIAGNCQWGLDVAPLEDNWFPYNGPESQHNNLRDGTESELETGPDYQVNVQNEANDA</sequence>
<accession>A0A4S8KJR5</accession>
<organism evidence="2 3">
    <name type="scientific">Dendrothele bispora (strain CBS 962.96)</name>
    <dbReference type="NCBI Taxonomy" id="1314807"/>
    <lineage>
        <taxon>Eukaryota</taxon>
        <taxon>Fungi</taxon>
        <taxon>Dikarya</taxon>
        <taxon>Basidiomycota</taxon>
        <taxon>Agaricomycotina</taxon>
        <taxon>Agaricomycetes</taxon>
        <taxon>Agaricomycetidae</taxon>
        <taxon>Agaricales</taxon>
        <taxon>Agaricales incertae sedis</taxon>
        <taxon>Dendrothele</taxon>
    </lineage>
</organism>
<keyword evidence="3" id="KW-1185">Reference proteome</keyword>
<dbReference type="Proteomes" id="UP000297245">
    <property type="component" value="Unassembled WGS sequence"/>
</dbReference>
<dbReference type="Gene3D" id="3.30.40.10">
    <property type="entry name" value="Zinc/RING finger domain, C3HC4 (zinc finger)"/>
    <property type="match status" value="1"/>
</dbReference>
<dbReference type="OrthoDB" id="3056903at2759"/>
<gene>
    <name evidence="2" type="ORF">K435DRAFT_846836</name>
</gene>
<evidence type="ECO:0008006" key="4">
    <source>
        <dbReference type="Google" id="ProtNLM"/>
    </source>
</evidence>
<dbReference type="SUPFAM" id="SSF57903">
    <property type="entry name" value="FYVE/PHD zinc finger"/>
    <property type="match status" value="1"/>
</dbReference>
<evidence type="ECO:0000313" key="3">
    <source>
        <dbReference type="Proteomes" id="UP000297245"/>
    </source>
</evidence>
<protein>
    <recommendedName>
        <fullName evidence="4">Zinc finger PHD-type domain-containing protein</fullName>
    </recommendedName>
</protein>
<proteinExistence type="predicted"/>
<feature type="non-terminal residue" evidence="2">
    <location>
        <position position="678"/>
    </location>
</feature>
<dbReference type="EMBL" id="ML181597">
    <property type="protein sequence ID" value="THU75736.1"/>
    <property type="molecule type" value="Genomic_DNA"/>
</dbReference>
<dbReference type="InterPro" id="IPR011011">
    <property type="entry name" value="Znf_FYVE_PHD"/>
</dbReference>
<feature type="compositionally biased region" description="Polar residues" evidence="1">
    <location>
        <begin position="669"/>
        <end position="678"/>
    </location>
</feature>
<reference evidence="2 3" key="1">
    <citation type="journal article" date="2019" name="Nat. Ecol. Evol.">
        <title>Megaphylogeny resolves global patterns of mushroom evolution.</title>
        <authorList>
            <person name="Varga T."/>
            <person name="Krizsan K."/>
            <person name="Foldi C."/>
            <person name="Dima B."/>
            <person name="Sanchez-Garcia M."/>
            <person name="Sanchez-Ramirez S."/>
            <person name="Szollosi G.J."/>
            <person name="Szarkandi J.G."/>
            <person name="Papp V."/>
            <person name="Albert L."/>
            <person name="Andreopoulos W."/>
            <person name="Angelini C."/>
            <person name="Antonin V."/>
            <person name="Barry K.W."/>
            <person name="Bougher N.L."/>
            <person name="Buchanan P."/>
            <person name="Buyck B."/>
            <person name="Bense V."/>
            <person name="Catcheside P."/>
            <person name="Chovatia M."/>
            <person name="Cooper J."/>
            <person name="Damon W."/>
            <person name="Desjardin D."/>
            <person name="Finy P."/>
            <person name="Geml J."/>
            <person name="Haridas S."/>
            <person name="Hughes K."/>
            <person name="Justo A."/>
            <person name="Karasinski D."/>
            <person name="Kautmanova I."/>
            <person name="Kiss B."/>
            <person name="Kocsube S."/>
            <person name="Kotiranta H."/>
            <person name="LaButti K.M."/>
            <person name="Lechner B.E."/>
            <person name="Liimatainen K."/>
            <person name="Lipzen A."/>
            <person name="Lukacs Z."/>
            <person name="Mihaltcheva S."/>
            <person name="Morgado L.N."/>
            <person name="Niskanen T."/>
            <person name="Noordeloos M.E."/>
            <person name="Ohm R.A."/>
            <person name="Ortiz-Santana B."/>
            <person name="Ovrebo C."/>
            <person name="Racz N."/>
            <person name="Riley R."/>
            <person name="Savchenko A."/>
            <person name="Shiryaev A."/>
            <person name="Soop K."/>
            <person name="Spirin V."/>
            <person name="Szebenyi C."/>
            <person name="Tomsovsky M."/>
            <person name="Tulloss R.E."/>
            <person name="Uehling J."/>
            <person name="Grigoriev I.V."/>
            <person name="Vagvolgyi C."/>
            <person name="Papp T."/>
            <person name="Martin F.M."/>
            <person name="Miettinen O."/>
            <person name="Hibbett D.S."/>
            <person name="Nagy L.G."/>
        </authorList>
    </citation>
    <scope>NUCLEOTIDE SEQUENCE [LARGE SCALE GENOMIC DNA]</scope>
    <source>
        <strain evidence="2 3">CBS 962.96</strain>
    </source>
</reference>
<evidence type="ECO:0000313" key="2">
    <source>
        <dbReference type="EMBL" id="THU75736.1"/>
    </source>
</evidence>